<feature type="region of interest" description="Disordered" evidence="1">
    <location>
        <begin position="582"/>
        <end position="626"/>
    </location>
</feature>
<feature type="region of interest" description="Disordered" evidence="1">
    <location>
        <begin position="224"/>
        <end position="279"/>
    </location>
</feature>
<protein>
    <submittedName>
        <fullName evidence="2">Uncharacterized protein</fullName>
    </submittedName>
</protein>
<name>A0A139H436_9PEZI</name>
<dbReference type="EMBL" id="LFZN01000152">
    <property type="protein sequence ID" value="KXS97119.1"/>
    <property type="molecule type" value="Genomic_DNA"/>
</dbReference>
<feature type="region of interest" description="Disordered" evidence="1">
    <location>
        <begin position="291"/>
        <end position="416"/>
    </location>
</feature>
<feature type="compositionally biased region" description="Basic and acidic residues" evidence="1">
    <location>
        <begin position="319"/>
        <end position="332"/>
    </location>
</feature>
<feature type="region of interest" description="Disordered" evidence="1">
    <location>
        <begin position="452"/>
        <end position="545"/>
    </location>
</feature>
<feature type="compositionally biased region" description="Polar residues" evidence="1">
    <location>
        <begin position="259"/>
        <end position="279"/>
    </location>
</feature>
<organism evidence="2 3">
    <name type="scientific">Pseudocercospora eumusae</name>
    <dbReference type="NCBI Taxonomy" id="321146"/>
    <lineage>
        <taxon>Eukaryota</taxon>
        <taxon>Fungi</taxon>
        <taxon>Dikarya</taxon>
        <taxon>Ascomycota</taxon>
        <taxon>Pezizomycotina</taxon>
        <taxon>Dothideomycetes</taxon>
        <taxon>Dothideomycetidae</taxon>
        <taxon>Mycosphaerellales</taxon>
        <taxon>Mycosphaerellaceae</taxon>
        <taxon>Pseudocercospora</taxon>
    </lineage>
</organism>
<evidence type="ECO:0000313" key="2">
    <source>
        <dbReference type="EMBL" id="KXS97119.1"/>
    </source>
</evidence>
<dbReference type="OrthoDB" id="3870679at2759"/>
<feature type="region of interest" description="Disordered" evidence="1">
    <location>
        <begin position="1"/>
        <end position="192"/>
    </location>
</feature>
<keyword evidence="3" id="KW-1185">Reference proteome</keyword>
<dbReference type="Proteomes" id="UP000070133">
    <property type="component" value="Unassembled WGS sequence"/>
</dbReference>
<reference evidence="2 3" key="1">
    <citation type="submission" date="2015-07" db="EMBL/GenBank/DDBJ databases">
        <title>Comparative genomics of the Sigatoka disease complex on banana suggests a link between parallel evolutionary changes in Pseudocercospora fijiensis and Pseudocercospora eumusae and increased virulence on the banana host.</title>
        <authorList>
            <person name="Chang T.-C."/>
            <person name="Salvucci A."/>
            <person name="Crous P.W."/>
            <person name="Stergiopoulos I."/>
        </authorList>
    </citation>
    <scope>NUCLEOTIDE SEQUENCE [LARGE SCALE GENOMIC DNA]</scope>
    <source>
        <strain evidence="2 3">CBS 114824</strain>
    </source>
</reference>
<sequence>MDPPHQAFHALDKPSLTFNERDRERDGDALSRSGSLKRKTTHPSRNVPTTPADMPSDTSTASQEPYGSSRTTTPPQAPHLSRQNSGLPPTPPTMTNSDVAESKPHRTPSPAPRFADRLRNALEQQKSGLSTPEVESQSPPTPDPSPPSNAAHLDAPRPDLPHYASSYAESFKTAHDGQSIHDGTPDLLPEDMTPRQHKRLNQHSWLDTNRALGLSNMRLAVQEVEPSQHVDSDVEEPRPKSYHIDPDSDVEHSLERNYLASNETSSIEESPVSPTLRKSLNHTPVKRLWKPLQPGDEIKRPDQALLYGTSSLKWKPRAKRETPPAREMDTEFLRNAVLESERPDQAQRKTIEESEKNNASTLTALPSLPPEEQRAMSPPTRADIANKLKEMSQSSQPIQKSPSKSPSNPQKLPEFMPAEAPVHVLSPPTTAQKKSLEENNKVYKLIREENAKRHSAISDGSVQAMITPIPEHKRKLRHTPKRDSLRADVSIVDSKRGSEDSSAQKLRHKRGMDSLGSVELAKSIERSKDPAPKTPSAPISRFDSGENGFDYWSGLPAIGSKVRAVASAKVLGSPHKLRRAMREHSLDKAPRSVSDSAARPSSMGSNAISEEASPLPHLRRSSADHRLENNLEVRRASLTRDAQGMSYPVEVKMEKIGEELTLEGRRELYEVREERTPHRRASSVKTTATSPQRRSFDIRHLHPTATPFSTSQWSGTEAEVCEAKGIELYPHNNESLLLVQSGSRLISKPAQIDEDLREASNESEPDAAPGAQEVVFHAFVDAPSESTNDIGNANYTVDSPLTNPRAAPEPPVIKFIPPTPNHELERELGASTNETAPLDDPNKKMPSPSLSQRVRRYSESLVQPFPFGRNGSVRRQNSKRRQQRPVTEVRPTHLSSFWQPRDFWEEYDSDDGENEDYEPLPSGGDTSNIEAKRTSRFLSRNMSVRMPGFRGTGGFLQGNSLGIDRHGTNVRRHYIDKSGPHIVKSRSGSNLNLNTRSSEEMLRRLAERKRRRTFTLPFSGGAKVEYVGLGVLSARMRERRQRKHDRALEKRREKLRGQIGTRVYHDGGRCEVGLVNSQ</sequence>
<feature type="compositionally biased region" description="Low complexity" evidence="1">
    <location>
        <begin position="392"/>
        <end position="411"/>
    </location>
</feature>
<feature type="compositionally biased region" description="Polar residues" evidence="1">
    <location>
        <begin position="122"/>
        <end position="135"/>
    </location>
</feature>
<feature type="region of interest" description="Disordered" evidence="1">
    <location>
        <begin position="797"/>
        <end position="892"/>
    </location>
</feature>
<feature type="compositionally biased region" description="Basic and acidic residues" evidence="1">
    <location>
        <begin position="19"/>
        <end position="29"/>
    </location>
</feature>
<feature type="region of interest" description="Disordered" evidence="1">
    <location>
        <begin position="908"/>
        <end position="930"/>
    </location>
</feature>
<gene>
    <name evidence="2" type="ORF">AC578_2909</name>
</gene>
<feature type="compositionally biased region" description="Basic and acidic residues" evidence="1">
    <location>
        <begin position="339"/>
        <end position="356"/>
    </location>
</feature>
<feature type="compositionally biased region" description="Basic and acidic residues" evidence="1">
    <location>
        <begin position="522"/>
        <end position="531"/>
    </location>
</feature>
<accession>A0A139H436</accession>
<feature type="region of interest" description="Disordered" evidence="1">
    <location>
        <begin position="673"/>
        <end position="693"/>
    </location>
</feature>
<comment type="caution">
    <text evidence="2">The sequence shown here is derived from an EMBL/GenBank/DDBJ whole genome shotgun (WGS) entry which is preliminary data.</text>
</comment>
<feature type="compositionally biased region" description="Polar residues" evidence="1">
    <location>
        <begin position="683"/>
        <end position="693"/>
    </location>
</feature>
<proteinExistence type="predicted"/>
<dbReference type="STRING" id="321146.A0A139H436"/>
<feature type="compositionally biased region" description="Acidic residues" evidence="1">
    <location>
        <begin position="908"/>
        <end position="918"/>
    </location>
</feature>
<feature type="compositionally biased region" description="Polar residues" evidence="1">
    <location>
        <begin position="81"/>
        <end position="99"/>
    </location>
</feature>
<feature type="compositionally biased region" description="Basic and acidic residues" evidence="1">
    <location>
        <begin position="226"/>
        <end position="255"/>
    </location>
</feature>
<dbReference type="AlphaFoldDB" id="A0A139H436"/>
<feature type="compositionally biased region" description="Polar residues" evidence="1">
    <location>
        <begin position="56"/>
        <end position="74"/>
    </location>
</feature>
<evidence type="ECO:0000313" key="3">
    <source>
        <dbReference type="Proteomes" id="UP000070133"/>
    </source>
</evidence>
<evidence type="ECO:0000256" key="1">
    <source>
        <dbReference type="SAM" id="MobiDB-lite"/>
    </source>
</evidence>